<keyword evidence="4" id="KW-0175">Coiled coil</keyword>
<dbReference type="AlphaFoldDB" id="A0A1I4AWE3"/>
<dbReference type="InterPro" id="IPR029787">
    <property type="entry name" value="Nucleotide_cyclase"/>
</dbReference>
<evidence type="ECO:0000256" key="2">
    <source>
        <dbReference type="ARBA" id="ARBA00012528"/>
    </source>
</evidence>
<dbReference type="Gene3D" id="3.30.70.270">
    <property type="match status" value="1"/>
</dbReference>
<sequence>MSKRLSFPPVYKHEFQQASENLRQTLLLANRHKTPITPVNYAVWYEYVSGDNQALMNSIDTRLKKNETITPEVTQYLYEKYVLMSMPERLNNTNNGLKLVVDNTLENLSKVEATASQCNQGLTQSQVQLETCNDIDELKTLVSQILINTQQITSSSGELKTELTRSTEEIMKLRKELESVKEMARTDSLTGLLNRGAFDNELQYLCSKGYAFTLVLFDIDNFKRLNDNFGHLLGDKVLQFFASLLKNQCNDIHLAARFGGEEMAMIFMHSSLEETFMITEQIREKFSESRLKKKGSNESIGQVTVSAGISSYQDKDSPISIIERADQALYQSKTGGRNQVNFI</sequence>
<evidence type="ECO:0000256" key="4">
    <source>
        <dbReference type="SAM" id="Coils"/>
    </source>
</evidence>
<comment type="catalytic activity">
    <reaction evidence="3">
        <text>2 GTP = 3',3'-c-di-GMP + 2 diphosphate</text>
        <dbReference type="Rhea" id="RHEA:24898"/>
        <dbReference type="ChEBI" id="CHEBI:33019"/>
        <dbReference type="ChEBI" id="CHEBI:37565"/>
        <dbReference type="ChEBI" id="CHEBI:58805"/>
        <dbReference type="EC" id="2.7.7.65"/>
    </reaction>
</comment>
<dbReference type="RefSeq" id="WP_091715198.1">
    <property type="nucleotide sequence ID" value="NZ_FOSH01000016.1"/>
</dbReference>
<dbReference type="SMART" id="SM00267">
    <property type="entry name" value="GGDEF"/>
    <property type="match status" value="1"/>
</dbReference>
<feature type="domain" description="GGDEF" evidence="5">
    <location>
        <begin position="210"/>
        <end position="343"/>
    </location>
</feature>
<keyword evidence="7" id="KW-1185">Reference proteome</keyword>
<evidence type="ECO:0000256" key="3">
    <source>
        <dbReference type="ARBA" id="ARBA00034247"/>
    </source>
</evidence>
<dbReference type="STRING" id="45496.SAMN04488079_11639"/>
<name>A0A1I4AWE3_9GAMM</name>
<organism evidence="6 7">
    <name type="scientific">Methylophaga sulfidovorans</name>
    <dbReference type="NCBI Taxonomy" id="45496"/>
    <lineage>
        <taxon>Bacteria</taxon>
        <taxon>Pseudomonadati</taxon>
        <taxon>Pseudomonadota</taxon>
        <taxon>Gammaproteobacteria</taxon>
        <taxon>Thiotrichales</taxon>
        <taxon>Piscirickettsiaceae</taxon>
        <taxon>Methylophaga</taxon>
    </lineage>
</organism>
<dbReference type="PROSITE" id="PS50887">
    <property type="entry name" value="GGDEF"/>
    <property type="match status" value="1"/>
</dbReference>
<dbReference type="NCBIfam" id="TIGR00254">
    <property type="entry name" value="GGDEF"/>
    <property type="match status" value="1"/>
</dbReference>
<evidence type="ECO:0000256" key="1">
    <source>
        <dbReference type="ARBA" id="ARBA00001946"/>
    </source>
</evidence>
<dbReference type="Pfam" id="PF00990">
    <property type="entry name" value="GGDEF"/>
    <property type="match status" value="1"/>
</dbReference>
<dbReference type="Proteomes" id="UP000198924">
    <property type="component" value="Unassembled WGS sequence"/>
</dbReference>
<dbReference type="InterPro" id="IPR043128">
    <property type="entry name" value="Rev_trsase/Diguanyl_cyclase"/>
</dbReference>
<reference evidence="7" key="1">
    <citation type="submission" date="2016-10" db="EMBL/GenBank/DDBJ databases">
        <authorList>
            <person name="Varghese N."/>
            <person name="Submissions S."/>
        </authorList>
    </citation>
    <scope>NUCLEOTIDE SEQUENCE [LARGE SCALE GENOMIC DNA]</scope>
    <source>
        <strain evidence="7">DSM 11578</strain>
    </source>
</reference>
<dbReference type="InterPro" id="IPR050469">
    <property type="entry name" value="Diguanylate_Cyclase"/>
</dbReference>
<dbReference type="EC" id="2.7.7.65" evidence="2"/>
<dbReference type="FunFam" id="3.30.70.270:FF:000001">
    <property type="entry name" value="Diguanylate cyclase domain protein"/>
    <property type="match status" value="1"/>
</dbReference>
<accession>A0A1I4AWE3</accession>
<dbReference type="OrthoDB" id="5621267at2"/>
<evidence type="ECO:0000313" key="7">
    <source>
        <dbReference type="Proteomes" id="UP000198924"/>
    </source>
</evidence>
<evidence type="ECO:0000313" key="6">
    <source>
        <dbReference type="EMBL" id="SFK60744.1"/>
    </source>
</evidence>
<dbReference type="InterPro" id="IPR000160">
    <property type="entry name" value="GGDEF_dom"/>
</dbReference>
<proteinExistence type="predicted"/>
<feature type="coiled-coil region" evidence="4">
    <location>
        <begin position="156"/>
        <end position="183"/>
    </location>
</feature>
<dbReference type="CDD" id="cd01949">
    <property type="entry name" value="GGDEF"/>
    <property type="match status" value="1"/>
</dbReference>
<dbReference type="SUPFAM" id="SSF55073">
    <property type="entry name" value="Nucleotide cyclase"/>
    <property type="match status" value="1"/>
</dbReference>
<comment type="cofactor">
    <cofactor evidence="1">
        <name>Mg(2+)</name>
        <dbReference type="ChEBI" id="CHEBI:18420"/>
    </cofactor>
</comment>
<dbReference type="PANTHER" id="PTHR45138">
    <property type="entry name" value="REGULATORY COMPONENTS OF SENSORY TRANSDUCTION SYSTEM"/>
    <property type="match status" value="1"/>
</dbReference>
<evidence type="ECO:0000259" key="5">
    <source>
        <dbReference type="PROSITE" id="PS50887"/>
    </source>
</evidence>
<dbReference type="PANTHER" id="PTHR45138:SF9">
    <property type="entry name" value="DIGUANYLATE CYCLASE DGCM-RELATED"/>
    <property type="match status" value="1"/>
</dbReference>
<dbReference type="EMBL" id="FOSH01000016">
    <property type="protein sequence ID" value="SFK60744.1"/>
    <property type="molecule type" value="Genomic_DNA"/>
</dbReference>
<dbReference type="GO" id="GO:0052621">
    <property type="term" value="F:diguanylate cyclase activity"/>
    <property type="evidence" value="ECO:0007669"/>
    <property type="project" value="UniProtKB-EC"/>
</dbReference>
<protein>
    <recommendedName>
        <fullName evidence="2">diguanylate cyclase</fullName>
        <ecNumber evidence="2">2.7.7.65</ecNumber>
    </recommendedName>
</protein>
<gene>
    <name evidence="6" type="ORF">SAMN04488079_11639</name>
</gene>